<dbReference type="Pfam" id="PF13354">
    <property type="entry name" value="Beta-lactamase2"/>
    <property type="match status" value="1"/>
</dbReference>
<dbReference type="Gene3D" id="3.40.710.10">
    <property type="entry name" value="DD-peptidase/beta-lactamase superfamily"/>
    <property type="match status" value="1"/>
</dbReference>
<dbReference type="SUPFAM" id="SSF56601">
    <property type="entry name" value="beta-lactamase/transpeptidase-like"/>
    <property type="match status" value="1"/>
</dbReference>
<feature type="transmembrane region" description="Helical" evidence="1">
    <location>
        <begin position="6"/>
        <end position="26"/>
    </location>
</feature>
<proteinExistence type="predicted"/>
<keyword evidence="4" id="KW-1185">Reference proteome</keyword>
<evidence type="ECO:0000259" key="2">
    <source>
        <dbReference type="Pfam" id="PF13354"/>
    </source>
</evidence>
<evidence type="ECO:0000256" key="1">
    <source>
        <dbReference type="SAM" id="Phobius"/>
    </source>
</evidence>
<keyword evidence="1" id="KW-1133">Transmembrane helix</keyword>
<dbReference type="InterPro" id="IPR012338">
    <property type="entry name" value="Beta-lactam/transpept-like"/>
</dbReference>
<name>A0ABV3W4B5_9BACI</name>
<dbReference type="InterPro" id="IPR045155">
    <property type="entry name" value="Beta-lactam_cat"/>
</dbReference>
<protein>
    <submittedName>
        <fullName evidence="3">Serine hydrolase</fullName>
    </submittedName>
</protein>
<dbReference type="PANTHER" id="PTHR35333">
    <property type="entry name" value="BETA-LACTAMASE"/>
    <property type="match status" value="1"/>
</dbReference>
<accession>A0ABV3W4B5</accession>
<evidence type="ECO:0000313" key="4">
    <source>
        <dbReference type="Proteomes" id="UP001558534"/>
    </source>
</evidence>
<dbReference type="EMBL" id="JBFRHK010000020">
    <property type="protein sequence ID" value="MEX3747819.1"/>
    <property type="molecule type" value="Genomic_DNA"/>
</dbReference>
<reference evidence="3 4" key="1">
    <citation type="submission" date="2024-07" db="EMBL/GenBank/DDBJ databases">
        <title>Characterization of a bacterium isolated from hydrolysated instant sea cucumber by whole-genome sequencing and metabolomics.</title>
        <authorList>
            <person name="Luo X."/>
            <person name="Zhang Z."/>
            <person name="Zheng Z."/>
            <person name="Zhang W."/>
            <person name="Ming T."/>
            <person name="Jiao L."/>
            <person name="Su X."/>
            <person name="Kong F."/>
            <person name="Xu J."/>
        </authorList>
    </citation>
    <scope>NUCLEOTIDE SEQUENCE [LARGE SCALE GENOMIC DNA]</scope>
    <source>
        <strain evidence="3 4">XL-2024</strain>
    </source>
</reference>
<dbReference type="RefSeq" id="WP_368638321.1">
    <property type="nucleotide sequence ID" value="NZ_JBFRHK010000020.1"/>
</dbReference>
<dbReference type="InterPro" id="IPR000871">
    <property type="entry name" value="Beta-lactam_class-A"/>
</dbReference>
<comment type="caution">
    <text evidence="3">The sequence shown here is derived from an EMBL/GenBank/DDBJ whole genome shotgun (WGS) entry which is preliminary data.</text>
</comment>
<keyword evidence="3" id="KW-0378">Hydrolase</keyword>
<gene>
    <name evidence="3" type="ORF">AB1300_22230</name>
</gene>
<evidence type="ECO:0000313" key="3">
    <source>
        <dbReference type="EMBL" id="MEX3747819.1"/>
    </source>
</evidence>
<dbReference type="GO" id="GO:0016787">
    <property type="term" value="F:hydrolase activity"/>
    <property type="evidence" value="ECO:0007669"/>
    <property type="project" value="UniProtKB-KW"/>
</dbReference>
<organism evidence="3 4">
    <name type="scientific">Lysinibacillus xylanilyticus</name>
    <dbReference type="NCBI Taxonomy" id="582475"/>
    <lineage>
        <taxon>Bacteria</taxon>
        <taxon>Bacillati</taxon>
        <taxon>Bacillota</taxon>
        <taxon>Bacilli</taxon>
        <taxon>Bacillales</taxon>
        <taxon>Bacillaceae</taxon>
        <taxon>Lysinibacillus</taxon>
    </lineage>
</organism>
<feature type="domain" description="Beta-lactamase class A catalytic" evidence="2">
    <location>
        <begin position="58"/>
        <end position="177"/>
    </location>
</feature>
<keyword evidence="1" id="KW-0812">Transmembrane</keyword>
<dbReference type="Proteomes" id="UP001558534">
    <property type="component" value="Unassembled WGS sequence"/>
</dbReference>
<keyword evidence="1" id="KW-0472">Membrane</keyword>
<sequence>MNIVLWIIAGILVCGGLVMGIGFWMFKKEINEENPEYIVQFIKENIASENVSLAIHYNNEKWIDVNTNKQFPLGSTVKIIIAIEYAQQAADGRINPQQQVSLKELETFYIPKTDGGAHEAWISALNQSKNIDSVPLSEVANGMIAYSSNANTEYLMHVLGLQNINEVLKSLDLVDHELLYPSTSATYIPTQLMNEKNITKEETLKAMKNMDMAEYRDRALNIHNNWLKNPLTDEEKKQSLKILNMDIQKVWSDRLVKATTADYISILEKLNSKKYFHEDVHKYLDPVLEQLMQNPKNREWLTHAGQKGGSTAFVLTLAFYAKDKDGNQTEIAFFANNLNMIEQAKLSKNLNGFQLKFLKEEKFRMQLKKELSEI</sequence>
<dbReference type="PANTHER" id="PTHR35333:SF3">
    <property type="entry name" value="BETA-LACTAMASE-TYPE TRANSPEPTIDASE FOLD CONTAINING PROTEIN"/>
    <property type="match status" value="1"/>
</dbReference>